<evidence type="ECO:0000313" key="3">
    <source>
        <dbReference type="Proteomes" id="UP001595755"/>
    </source>
</evidence>
<name>A0ABV8SCT4_9BACL</name>
<comment type="caution">
    <text evidence="2">The sequence shown here is derived from an EMBL/GenBank/DDBJ whole genome shotgun (WGS) entry which is preliminary data.</text>
</comment>
<keyword evidence="3" id="KW-1185">Reference proteome</keyword>
<sequence length="56" mass="6465">MSDRTDNSDKNLSNVVESLEQEAVNSHQAQQLQQKKNDRRHQDALNHDSPTDLKHL</sequence>
<protein>
    <recommendedName>
        <fullName evidence="4">DUF4025 domain-containing protein</fullName>
    </recommendedName>
</protein>
<feature type="compositionally biased region" description="Polar residues" evidence="1">
    <location>
        <begin position="23"/>
        <end position="34"/>
    </location>
</feature>
<dbReference type="RefSeq" id="WP_204604940.1">
    <property type="nucleotide sequence ID" value="NZ_JBHSED010000019.1"/>
</dbReference>
<reference evidence="3" key="1">
    <citation type="journal article" date="2019" name="Int. J. Syst. Evol. Microbiol.">
        <title>The Global Catalogue of Microorganisms (GCM) 10K type strain sequencing project: providing services to taxonomists for standard genome sequencing and annotation.</title>
        <authorList>
            <consortium name="The Broad Institute Genomics Platform"/>
            <consortium name="The Broad Institute Genome Sequencing Center for Infectious Disease"/>
            <person name="Wu L."/>
            <person name="Ma J."/>
        </authorList>
    </citation>
    <scope>NUCLEOTIDE SEQUENCE [LARGE SCALE GENOMIC DNA]</scope>
    <source>
        <strain evidence="3">CGMCC 4.1641</strain>
    </source>
</reference>
<organism evidence="2 3">
    <name type="scientific">Cohnella boryungensis</name>
    <dbReference type="NCBI Taxonomy" id="768479"/>
    <lineage>
        <taxon>Bacteria</taxon>
        <taxon>Bacillati</taxon>
        <taxon>Bacillota</taxon>
        <taxon>Bacilli</taxon>
        <taxon>Bacillales</taxon>
        <taxon>Paenibacillaceae</taxon>
        <taxon>Cohnella</taxon>
    </lineage>
</organism>
<feature type="region of interest" description="Disordered" evidence="1">
    <location>
        <begin position="1"/>
        <end position="56"/>
    </location>
</feature>
<evidence type="ECO:0000256" key="1">
    <source>
        <dbReference type="SAM" id="MobiDB-lite"/>
    </source>
</evidence>
<gene>
    <name evidence="2" type="ORF">ACFO1S_12240</name>
</gene>
<dbReference type="Proteomes" id="UP001595755">
    <property type="component" value="Unassembled WGS sequence"/>
</dbReference>
<evidence type="ECO:0000313" key="2">
    <source>
        <dbReference type="EMBL" id="MFC4304199.1"/>
    </source>
</evidence>
<evidence type="ECO:0008006" key="4">
    <source>
        <dbReference type="Google" id="ProtNLM"/>
    </source>
</evidence>
<dbReference type="EMBL" id="JBHSED010000019">
    <property type="protein sequence ID" value="MFC4304199.1"/>
    <property type="molecule type" value="Genomic_DNA"/>
</dbReference>
<proteinExistence type="predicted"/>
<feature type="compositionally biased region" description="Basic and acidic residues" evidence="1">
    <location>
        <begin position="40"/>
        <end position="56"/>
    </location>
</feature>
<accession>A0ABV8SCT4</accession>